<gene>
    <name evidence="1" type="ORF">QE380_001010</name>
</gene>
<dbReference type="Proteomes" id="UP001233360">
    <property type="component" value="Unassembled WGS sequence"/>
</dbReference>
<proteinExistence type="predicted"/>
<evidence type="ECO:0008006" key="3">
    <source>
        <dbReference type="Google" id="ProtNLM"/>
    </source>
</evidence>
<accession>A0ABU0UU53</accession>
<evidence type="ECO:0000313" key="1">
    <source>
        <dbReference type="EMBL" id="MDQ1208087.1"/>
    </source>
</evidence>
<comment type="caution">
    <text evidence="1">The sequence shown here is derived from an EMBL/GenBank/DDBJ whole genome shotgun (WGS) entry which is preliminary data.</text>
</comment>
<reference evidence="1 2" key="1">
    <citation type="submission" date="2023-07" db="EMBL/GenBank/DDBJ databases">
        <title>Functional and genomic diversity of the sorghum phyllosphere microbiome.</title>
        <authorList>
            <person name="Shade A."/>
        </authorList>
    </citation>
    <scope>NUCLEOTIDE SEQUENCE [LARGE SCALE GENOMIC DNA]</scope>
    <source>
        <strain evidence="1 2">SORGH_AS_0887</strain>
    </source>
</reference>
<protein>
    <recommendedName>
        <fullName evidence="3">Lipoprotein</fullName>
    </recommendedName>
</protein>
<evidence type="ECO:0000313" key="2">
    <source>
        <dbReference type="Proteomes" id="UP001233360"/>
    </source>
</evidence>
<dbReference type="EMBL" id="JAUTBK010000002">
    <property type="protein sequence ID" value="MDQ1208087.1"/>
    <property type="molecule type" value="Genomic_DNA"/>
</dbReference>
<keyword evidence="2" id="KW-1185">Reference proteome</keyword>
<organism evidence="1 2">
    <name type="scientific">Acinetobacter baylyi</name>
    <dbReference type="NCBI Taxonomy" id="202950"/>
    <lineage>
        <taxon>Bacteria</taxon>
        <taxon>Pseudomonadati</taxon>
        <taxon>Pseudomonadota</taxon>
        <taxon>Gammaproteobacteria</taxon>
        <taxon>Moraxellales</taxon>
        <taxon>Moraxellaceae</taxon>
        <taxon>Acinetobacter</taxon>
    </lineage>
</organism>
<name>A0ABU0UU53_ACIBI</name>
<sequence>MRNPMKMIKTRYIKYILIVLALLNIAACGIKMKVHDPAQIKGIFWQPDLDTTPPKGNWHLLGVNTFVPQWSIVDSKSWISEIDHTERWNKSISLSQLRKKLWAKNIILGTAGEYNEPKARQNVIALGAQAEKLIHQHLDVQGYYFPVEADPSWQQVHLLGKVLEKLPIPFWVSIYSGETNPSHYSLWVKSWLPEKDKVFFQDGVGTGVRTPQQALNIYNDLEKDLGKNRTAIVLEAFRPDHKGGFRSAYPWEIIQQLKAYEGKTVYIFDGPHYLNRTSVLIISLWYKVYYANSHPTKA</sequence>